<reference evidence="4 5" key="2">
    <citation type="submission" date="2017-01" db="EMBL/GenBank/DDBJ databases">
        <authorList>
            <person name="Mah S.A."/>
            <person name="Swanson W.J."/>
            <person name="Moy G.W."/>
            <person name="Vacquier V.D."/>
        </authorList>
    </citation>
    <scope>NUCLEOTIDE SEQUENCE [LARGE SCALE GENOMIC DNA]</scope>
    <source>
        <strain evidence="4 5">CGMCC 1.8909</strain>
    </source>
</reference>
<dbReference type="EMBL" id="FTNP01000001">
    <property type="protein sequence ID" value="SIR24091.1"/>
    <property type="molecule type" value="Genomic_DNA"/>
</dbReference>
<dbReference type="Proteomes" id="UP000187321">
    <property type="component" value="Chromosome"/>
</dbReference>
<evidence type="ECO:0000313" key="4">
    <source>
        <dbReference type="EMBL" id="SIR24091.1"/>
    </source>
</evidence>
<dbReference type="EMBL" id="CP019327">
    <property type="protein sequence ID" value="APX95402.1"/>
    <property type="molecule type" value="Genomic_DNA"/>
</dbReference>
<dbReference type="KEGG" id="hda:BB347_01550"/>
<dbReference type="RefSeq" id="WP_076579064.1">
    <property type="nucleotide sequence ID" value="NZ_CP019327.1"/>
</dbReference>
<sequence>MLSSIPTVVPMLLLLFGAGALYQSTKSYRQYRAVAGLTPEPALASDGGESTAVRGPVDLEEPASLERAPPEESEIETDRAALVAWRVRSHLRTGSGNSGKSRWRTVDGGLAAGEFALREHGRYVPVSEECLPGANEESFDPFSDSRVHLGEPEHDVRLGEPSAITKALERLRLIGKNGLLSDATVSLSIGGTSASPNRYQATVVEAGEELTVGGTVDETQDGPVLKPGGEDTRGVVGGRVDDGGNRLRRRALTQVGLGVVVLATGLYLF</sequence>
<feature type="transmembrane region" description="Helical" evidence="2">
    <location>
        <begin position="6"/>
        <end position="22"/>
    </location>
</feature>
<dbReference type="STRING" id="588898.BB347_01550"/>
<evidence type="ECO:0000256" key="2">
    <source>
        <dbReference type="SAM" id="Phobius"/>
    </source>
</evidence>
<keyword evidence="2" id="KW-1133">Transmembrane helix</keyword>
<evidence type="ECO:0000256" key="1">
    <source>
        <dbReference type="SAM" id="MobiDB-lite"/>
    </source>
</evidence>
<dbReference type="OrthoDB" id="275810at2157"/>
<accession>A0A1N6ZBE4</accession>
<dbReference type="GeneID" id="30954587"/>
<feature type="transmembrane region" description="Helical" evidence="2">
    <location>
        <begin position="251"/>
        <end position="268"/>
    </location>
</feature>
<keyword evidence="2" id="KW-0812">Transmembrane</keyword>
<feature type="compositionally biased region" description="Basic and acidic residues" evidence="1">
    <location>
        <begin position="228"/>
        <end position="240"/>
    </location>
</feature>
<reference evidence="3 6" key="1">
    <citation type="submission" date="2017-01" db="EMBL/GenBank/DDBJ databases">
        <title>Complete genome sequence of Haloterrigena daqingensis type strain (JX313T).</title>
        <authorList>
            <person name="Shuang W."/>
        </authorList>
    </citation>
    <scope>NUCLEOTIDE SEQUENCE [LARGE SCALE GENOMIC DNA]</scope>
    <source>
        <strain evidence="3 6">JX313</strain>
    </source>
</reference>
<evidence type="ECO:0000313" key="6">
    <source>
        <dbReference type="Proteomes" id="UP000187321"/>
    </source>
</evidence>
<proteinExistence type="predicted"/>
<organism evidence="4 5">
    <name type="scientific">Natronorubrum daqingense</name>
    <dbReference type="NCBI Taxonomy" id="588898"/>
    <lineage>
        <taxon>Archaea</taxon>
        <taxon>Methanobacteriati</taxon>
        <taxon>Methanobacteriota</taxon>
        <taxon>Stenosarchaea group</taxon>
        <taxon>Halobacteria</taxon>
        <taxon>Halobacteriales</taxon>
        <taxon>Natrialbaceae</taxon>
        <taxon>Natronorubrum</taxon>
    </lineage>
</organism>
<evidence type="ECO:0000313" key="5">
    <source>
        <dbReference type="Proteomes" id="UP000185687"/>
    </source>
</evidence>
<feature type="region of interest" description="Disordered" evidence="1">
    <location>
        <begin position="214"/>
        <end position="240"/>
    </location>
</feature>
<protein>
    <submittedName>
        <fullName evidence="4">Uncharacterized protein</fullName>
    </submittedName>
</protein>
<dbReference type="AlphaFoldDB" id="A0A1N6ZBE4"/>
<dbReference type="Proteomes" id="UP000185687">
    <property type="component" value="Unassembled WGS sequence"/>
</dbReference>
<keyword evidence="5" id="KW-1185">Reference proteome</keyword>
<evidence type="ECO:0000313" key="3">
    <source>
        <dbReference type="EMBL" id="APX95402.1"/>
    </source>
</evidence>
<feature type="region of interest" description="Disordered" evidence="1">
    <location>
        <begin position="40"/>
        <end position="75"/>
    </location>
</feature>
<name>A0A1N6ZBE4_9EURY</name>
<keyword evidence="2" id="KW-0472">Membrane</keyword>
<gene>
    <name evidence="3" type="ORF">BB347_01550</name>
    <name evidence="4" type="ORF">SAMN05421809_0746</name>
</gene>